<dbReference type="InterPro" id="IPR020556">
    <property type="entry name" value="Amidase_CS"/>
</dbReference>
<reference evidence="3" key="1">
    <citation type="submission" date="2020-05" db="EMBL/GenBank/DDBJ databases">
        <authorList>
            <person name="Chiriac C."/>
            <person name="Salcher M."/>
            <person name="Ghai R."/>
            <person name="Kavagutti S V."/>
        </authorList>
    </citation>
    <scope>NUCLEOTIDE SEQUENCE</scope>
</reference>
<dbReference type="PANTHER" id="PTHR11895">
    <property type="entry name" value="TRANSAMIDASE"/>
    <property type="match status" value="1"/>
</dbReference>
<evidence type="ECO:0000259" key="1">
    <source>
        <dbReference type="Pfam" id="PF01425"/>
    </source>
</evidence>
<dbReference type="AlphaFoldDB" id="A0A6J6G9D6"/>
<dbReference type="Pfam" id="PF01425">
    <property type="entry name" value="Amidase"/>
    <property type="match status" value="1"/>
</dbReference>
<evidence type="ECO:0000313" key="3">
    <source>
        <dbReference type="EMBL" id="CAB4595705.1"/>
    </source>
</evidence>
<dbReference type="EMBL" id="CAFBQJ010000003">
    <property type="protein sequence ID" value="CAB5043924.1"/>
    <property type="molecule type" value="Genomic_DNA"/>
</dbReference>
<dbReference type="SUPFAM" id="SSF75304">
    <property type="entry name" value="Amidase signature (AS) enzymes"/>
    <property type="match status" value="1"/>
</dbReference>
<dbReference type="EMBL" id="CAEZUK010000044">
    <property type="protein sequence ID" value="CAB4595705.1"/>
    <property type="molecule type" value="Genomic_DNA"/>
</dbReference>
<evidence type="ECO:0000313" key="8">
    <source>
        <dbReference type="EMBL" id="CAB5122469.1"/>
    </source>
</evidence>
<name>A0A6J6G9D6_9ZZZZ</name>
<dbReference type="EMBL" id="CAEZSL010000026">
    <property type="protein sequence ID" value="CAB4536307.1"/>
    <property type="molecule type" value="Genomic_DNA"/>
</dbReference>
<feature type="domain" description="Amidase" evidence="1">
    <location>
        <begin position="41"/>
        <end position="471"/>
    </location>
</feature>
<evidence type="ECO:0000313" key="7">
    <source>
        <dbReference type="EMBL" id="CAB5043924.1"/>
    </source>
</evidence>
<dbReference type="EMBL" id="CAFBRX010000066">
    <property type="protein sequence ID" value="CAB5122469.1"/>
    <property type="molecule type" value="Genomic_DNA"/>
</dbReference>
<dbReference type="PROSITE" id="PS00571">
    <property type="entry name" value="AMIDASES"/>
    <property type="match status" value="1"/>
</dbReference>
<dbReference type="EMBL" id="CAEZZV010000060">
    <property type="protein sequence ID" value="CAB4777085.1"/>
    <property type="molecule type" value="Genomic_DNA"/>
</dbReference>
<dbReference type="InterPro" id="IPR036928">
    <property type="entry name" value="AS_sf"/>
</dbReference>
<accession>A0A6J6G9D6</accession>
<evidence type="ECO:0000313" key="2">
    <source>
        <dbReference type="EMBL" id="CAB4536307.1"/>
    </source>
</evidence>
<gene>
    <name evidence="2" type="ORF">UFOPK1421_00379</name>
    <name evidence="3" type="ORF">UFOPK1820_00403</name>
    <name evidence="4" type="ORF">UFOPK1960_00154</name>
    <name evidence="5" type="ORF">UFOPK2921_00608</name>
    <name evidence="6" type="ORF">UFOPK3889_00079</name>
    <name evidence="7" type="ORF">UFOPK4275_00035</name>
    <name evidence="8" type="ORF">UFOPK4422_00776</name>
</gene>
<dbReference type="Gene3D" id="3.90.1300.10">
    <property type="entry name" value="Amidase signature (AS) domain"/>
    <property type="match status" value="1"/>
</dbReference>
<protein>
    <submittedName>
        <fullName evidence="3">Unannotated protein</fullName>
    </submittedName>
</protein>
<proteinExistence type="predicted"/>
<dbReference type="PANTHER" id="PTHR11895:SF7">
    <property type="entry name" value="GLUTAMYL-TRNA(GLN) AMIDOTRANSFERASE SUBUNIT A, MITOCHONDRIAL"/>
    <property type="match status" value="1"/>
</dbReference>
<sequence length="491" mass="51980">MITLAKPAKTFPMTSLADETRWLDATAQAELIASGKISPLEMVNAAIERVERYDGALNALTYRWFDSARALAASKDLPQGPLHGVPFLLKDLYAAEAGKPLSNGNKAYKAANYVSTEDTTLVGRYKAAGLITLGRTNSPELGSVPITEPEAWGPTRNPWDLSRTSGGSSGGSAAAVASGMVAIAHASDGGGSIRIPASCCGLVGLKTSQGRISMGPARDESNLGVEHCVSRSVRDTALLLDATHGPGVGDVIIAAAPIRPYVQEVGADPGRLRIGLLDHNPRGGDTHPDCVEGVRQTAKLLESLGHHVEQGWPEVLSDATVGSTFGVLWSTNMGTAVRRFSEALGRPMTIDDIEAMNWAQAEFAKGLNGVDFALAQSASIKFRRAVQSWWTQGWDLLLTPTLASPPLAVGSMPNNAANPMAPLRVSGEWITFTSQFNMSGQPAISLPLHRTAEGLPVGMQLVAAYGREDLLIRVASQIEQAVPWAHLTPSL</sequence>
<evidence type="ECO:0000313" key="4">
    <source>
        <dbReference type="EMBL" id="CAB4622890.1"/>
    </source>
</evidence>
<dbReference type="GO" id="GO:0003824">
    <property type="term" value="F:catalytic activity"/>
    <property type="evidence" value="ECO:0007669"/>
    <property type="project" value="InterPro"/>
</dbReference>
<evidence type="ECO:0000313" key="5">
    <source>
        <dbReference type="EMBL" id="CAB4777085.1"/>
    </source>
</evidence>
<organism evidence="3">
    <name type="scientific">freshwater metagenome</name>
    <dbReference type="NCBI Taxonomy" id="449393"/>
    <lineage>
        <taxon>unclassified sequences</taxon>
        <taxon>metagenomes</taxon>
        <taxon>ecological metagenomes</taxon>
    </lineage>
</organism>
<dbReference type="EMBL" id="CAEZVL010000011">
    <property type="protein sequence ID" value="CAB4622890.1"/>
    <property type="molecule type" value="Genomic_DNA"/>
</dbReference>
<dbReference type="InterPro" id="IPR000120">
    <property type="entry name" value="Amidase"/>
</dbReference>
<evidence type="ECO:0000313" key="6">
    <source>
        <dbReference type="EMBL" id="CAB4966551.1"/>
    </source>
</evidence>
<dbReference type="InterPro" id="IPR023631">
    <property type="entry name" value="Amidase_dom"/>
</dbReference>
<dbReference type="EMBL" id="CAFBNZ010000006">
    <property type="protein sequence ID" value="CAB4966551.1"/>
    <property type="molecule type" value="Genomic_DNA"/>
</dbReference>